<evidence type="ECO:0000256" key="2">
    <source>
        <dbReference type="SAM" id="SignalP"/>
    </source>
</evidence>
<name>A0A853FDB7_9BURK</name>
<feature type="signal peptide" evidence="2">
    <location>
        <begin position="1"/>
        <end position="20"/>
    </location>
</feature>
<keyword evidence="2" id="KW-0732">Signal</keyword>
<sequence length="96" mass="11004">MFYWMHFAANLILAAASAWAVVSPRVKDGWFGKFSLMLLSLAALANAGWAWLYPAALPRSEVLLNVAVACMAVRCYWLKSHAHRVHRWKRSRKCRE</sequence>
<proteinExistence type="predicted"/>
<evidence type="ECO:0000313" key="4">
    <source>
        <dbReference type="Proteomes" id="UP000580517"/>
    </source>
</evidence>
<gene>
    <name evidence="3" type="ORF">H0A68_18420</name>
</gene>
<comment type="caution">
    <text evidence="3">The sequence shown here is derived from an EMBL/GenBank/DDBJ whole genome shotgun (WGS) entry which is preliminary data.</text>
</comment>
<feature type="transmembrane region" description="Helical" evidence="1">
    <location>
        <begin position="62"/>
        <end position="79"/>
    </location>
</feature>
<organism evidence="3 4">
    <name type="scientific">Allopusillimonas soli</name>
    <dbReference type="NCBI Taxonomy" id="659016"/>
    <lineage>
        <taxon>Bacteria</taxon>
        <taxon>Pseudomonadati</taxon>
        <taxon>Pseudomonadota</taxon>
        <taxon>Betaproteobacteria</taxon>
        <taxon>Burkholderiales</taxon>
        <taxon>Alcaligenaceae</taxon>
        <taxon>Allopusillimonas</taxon>
    </lineage>
</organism>
<keyword evidence="1" id="KW-0472">Membrane</keyword>
<feature type="chain" id="PRO_5032880788" description="Holin" evidence="2">
    <location>
        <begin position="21"/>
        <end position="96"/>
    </location>
</feature>
<evidence type="ECO:0008006" key="5">
    <source>
        <dbReference type="Google" id="ProtNLM"/>
    </source>
</evidence>
<dbReference type="AlphaFoldDB" id="A0A853FDB7"/>
<accession>A0A853FDB7</accession>
<reference evidence="3 4" key="1">
    <citation type="submission" date="2020-07" db="EMBL/GenBank/DDBJ databases">
        <title>Taxonomic revisions and descriptions of new bacterial species based on genomic comparisons in the high-G+C-content subgroup of the family Alcaligenaceae.</title>
        <authorList>
            <person name="Szabo A."/>
            <person name="Felfoldi T."/>
        </authorList>
    </citation>
    <scope>NUCLEOTIDE SEQUENCE [LARGE SCALE GENOMIC DNA]</scope>
    <source>
        <strain evidence="3 4">DSM 25264</strain>
    </source>
</reference>
<keyword evidence="4" id="KW-1185">Reference proteome</keyword>
<protein>
    <recommendedName>
        <fullName evidence="5">Holin</fullName>
    </recommendedName>
</protein>
<evidence type="ECO:0000313" key="3">
    <source>
        <dbReference type="EMBL" id="NYT38854.1"/>
    </source>
</evidence>
<evidence type="ECO:0000256" key="1">
    <source>
        <dbReference type="SAM" id="Phobius"/>
    </source>
</evidence>
<feature type="transmembrane region" description="Helical" evidence="1">
    <location>
        <begin position="30"/>
        <end position="53"/>
    </location>
</feature>
<dbReference type="Proteomes" id="UP000580517">
    <property type="component" value="Unassembled WGS sequence"/>
</dbReference>
<dbReference type="RefSeq" id="WP_129971465.1">
    <property type="nucleotide sequence ID" value="NZ_JACCEW010000008.1"/>
</dbReference>
<keyword evidence="1" id="KW-0812">Transmembrane</keyword>
<dbReference type="EMBL" id="JACCEW010000008">
    <property type="protein sequence ID" value="NYT38854.1"/>
    <property type="molecule type" value="Genomic_DNA"/>
</dbReference>
<keyword evidence="1" id="KW-1133">Transmembrane helix</keyword>